<organism evidence="4 5">
    <name type="scientific">Noviherbaspirillum suwonense</name>
    <dbReference type="NCBI Taxonomy" id="1224511"/>
    <lineage>
        <taxon>Bacteria</taxon>
        <taxon>Pseudomonadati</taxon>
        <taxon>Pseudomonadota</taxon>
        <taxon>Betaproteobacteria</taxon>
        <taxon>Burkholderiales</taxon>
        <taxon>Oxalobacteraceae</taxon>
        <taxon>Noviherbaspirillum</taxon>
    </lineage>
</organism>
<accession>A0ABY1Q8V9</accession>
<proteinExistence type="predicted"/>
<feature type="compositionally biased region" description="Basic and acidic residues" evidence="1">
    <location>
        <begin position="228"/>
        <end position="237"/>
    </location>
</feature>
<keyword evidence="5" id="KW-1185">Reference proteome</keyword>
<dbReference type="PANTHER" id="PTHR23150">
    <property type="entry name" value="SULFATASE MODIFYING FACTOR 1, 2"/>
    <property type="match status" value="1"/>
</dbReference>
<dbReference type="SUPFAM" id="SSF52129">
    <property type="entry name" value="Caspase-like"/>
    <property type="match status" value="1"/>
</dbReference>
<evidence type="ECO:0000313" key="5">
    <source>
        <dbReference type="Proteomes" id="UP001158049"/>
    </source>
</evidence>
<dbReference type="InterPro" id="IPR005532">
    <property type="entry name" value="SUMF_dom"/>
</dbReference>
<dbReference type="Gene3D" id="3.90.1580.10">
    <property type="entry name" value="paralog of FGE (formylglycine-generating enzyme)"/>
    <property type="match status" value="1"/>
</dbReference>
<reference evidence="4 5" key="1">
    <citation type="submission" date="2017-05" db="EMBL/GenBank/DDBJ databases">
        <authorList>
            <person name="Varghese N."/>
            <person name="Submissions S."/>
        </authorList>
    </citation>
    <scope>NUCLEOTIDE SEQUENCE [LARGE SCALE GENOMIC DNA]</scope>
    <source>
        <strain evidence="4 5">DSM 26001</strain>
    </source>
</reference>
<dbReference type="Proteomes" id="UP001158049">
    <property type="component" value="Unassembled WGS sequence"/>
</dbReference>
<evidence type="ECO:0000256" key="2">
    <source>
        <dbReference type="SAM" id="SignalP"/>
    </source>
</evidence>
<dbReference type="PROSITE" id="PS50208">
    <property type="entry name" value="CASPASE_P20"/>
    <property type="match status" value="1"/>
</dbReference>
<dbReference type="RefSeq" id="WP_283442588.1">
    <property type="nucleotide sequence ID" value="NZ_FXUL01000008.1"/>
</dbReference>
<dbReference type="InterPro" id="IPR011600">
    <property type="entry name" value="Pept_C14_caspase"/>
</dbReference>
<dbReference type="InterPro" id="IPR001309">
    <property type="entry name" value="Pept_C14_p20"/>
</dbReference>
<keyword evidence="2" id="KW-0732">Signal</keyword>
<feature type="region of interest" description="Disordered" evidence="1">
    <location>
        <begin position="312"/>
        <end position="375"/>
    </location>
</feature>
<dbReference type="Gene3D" id="3.40.50.1460">
    <property type="match status" value="1"/>
</dbReference>
<dbReference type="InterPro" id="IPR016187">
    <property type="entry name" value="CTDL_fold"/>
</dbReference>
<gene>
    <name evidence="4" type="ORF">SAMN06295970_10884</name>
</gene>
<feature type="compositionally biased region" description="Low complexity" evidence="1">
    <location>
        <begin position="349"/>
        <end position="367"/>
    </location>
</feature>
<dbReference type="InterPro" id="IPR042095">
    <property type="entry name" value="SUMF_sf"/>
</dbReference>
<feature type="region of interest" description="Disordered" evidence="1">
    <location>
        <begin position="218"/>
        <end position="244"/>
    </location>
</feature>
<dbReference type="PANTHER" id="PTHR23150:SF35">
    <property type="entry name" value="BLL6746 PROTEIN"/>
    <property type="match status" value="1"/>
</dbReference>
<name>A0ABY1Q8V9_9BURK</name>
<dbReference type="Pfam" id="PF00656">
    <property type="entry name" value="Peptidase_C14"/>
    <property type="match status" value="1"/>
</dbReference>
<feature type="compositionally biased region" description="Low complexity" evidence="1">
    <location>
        <begin position="312"/>
        <end position="322"/>
    </location>
</feature>
<dbReference type="InterPro" id="IPR051043">
    <property type="entry name" value="Sulfatase_Mod_Factor_Kinase"/>
</dbReference>
<dbReference type="SUPFAM" id="SSF56436">
    <property type="entry name" value="C-type lectin-like"/>
    <property type="match status" value="1"/>
</dbReference>
<dbReference type="EMBL" id="FXUL01000008">
    <property type="protein sequence ID" value="SMP62298.1"/>
    <property type="molecule type" value="Genomic_DNA"/>
</dbReference>
<dbReference type="Pfam" id="PF03781">
    <property type="entry name" value="FGE-sulfatase"/>
    <property type="match status" value="1"/>
</dbReference>
<comment type="caution">
    <text evidence="4">The sequence shown here is derived from an EMBL/GenBank/DDBJ whole genome shotgun (WGS) entry which is preliminary data.</text>
</comment>
<feature type="domain" description="Caspase family p20" evidence="3">
    <location>
        <begin position="50"/>
        <end position="157"/>
    </location>
</feature>
<protein>
    <submittedName>
        <fullName evidence="4">Formylglycine-generating enzyme, required for sulfatase activity, contains SUMF1/FGE domain</fullName>
    </submittedName>
</protein>
<dbReference type="InterPro" id="IPR029030">
    <property type="entry name" value="Caspase-like_dom_sf"/>
</dbReference>
<evidence type="ECO:0000256" key="1">
    <source>
        <dbReference type="SAM" id="MobiDB-lite"/>
    </source>
</evidence>
<evidence type="ECO:0000313" key="4">
    <source>
        <dbReference type="EMBL" id="SMP62298.1"/>
    </source>
</evidence>
<sequence length="609" mass="64751">MWRRLLILIAGACCALCMPAYADRPQAQPAALVVGNAGYPGQPLASAANDARAMADALGRRGYRVMLHENLTRDGMLQALQSWRARMRPGGGNVFYFAGHGLQAGDSARLLGVDASLSRPATLMTRAVDVKQLLAMAGSTTDGAPNLVLLDACRDNPFGAATADLPSAAGVLLVQATGAGGVAFDRAGHGAWTGALLQAMADRDTGLATALADPAVRAAHGRNRHWQARHEGQERQDSGPAAADPVQAMTAAAGIEHPRGVLPKDSAEQVELTFWDSVKDSSHAGDYEAYLQAYPHGRFAALARARIERLKASTPKAETPKAAPAPAPAPEKPRAPAARRPADAPPVATPAAPAAPAEAPRTASAPSQMQKAGSDIRDCPACPVLAVIAPGAFTMGSNTSDPSEKPPHRVTVDAPFAIGRTEVTVEQWNACVDAGACPKVTDAPRAPNTPARDISWDDAQLYVKWLTKVSGKPYRLPTEAEWEFAARGGTSSRYWWGDDMRRGSANCKDCGEPWQADGPAPVASFAANAYGLHDMSGSVWEWVEDCWHSSYKNAPADARAWSEQFCRVHVIRGGSWRDGASYMPATTRFKYDASVRHSQNGFRVARDMK</sequence>
<feature type="signal peptide" evidence="2">
    <location>
        <begin position="1"/>
        <end position="22"/>
    </location>
</feature>
<evidence type="ECO:0000259" key="3">
    <source>
        <dbReference type="PROSITE" id="PS50208"/>
    </source>
</evidence>
<feature type="chain" id="PRO_5046328142" evidence="2">
    <location>
        <begin position="23"/>
        <end position="609"/>
    </location>
</feature>